<gene>
    <name evidence="3" type="ORF">GMBLW1_12370</name>
</gene>
<keyword evidence="4" id="KW-1185">Reference proteome</keyword>
<dbReference type="EMBL" id="LR593887">
    <property type="protein sequence ID" value="VTS02260.1"/>
    <property type="molecule type" value="Genomic_DNA"/>
</dbReference>
<evidence type="ECO:0000313" key="3">
    <source>
        <dbReference type="EMBL" id="VIP02723.1"/>
    </source>
</evidence>
<name>A0A6C2YNM2_9BACT</name>
<organism evidence="3">
    <name type="scientific">Tuwongella immobilis</name>
    <dbReference type="NCBI Taxonomy" id="692036"/>
    <lineage>
        <taxon>Bacteria</taxon>
        <taxon>Pseudomonadati</taxon>
        <taxon>Planctomycetota</taxon>
        <taxon>Planctomycetia</taxon>
        <taxon>Gemmatales</taxon>
        <taxon>Gemmataceae</taxon>
        <taxon>Tuwongella</taxon>
    </lineage>
</organism>
<sequence>MRKLRRYCLVTLLGLGSLSASGCMSWFKRSLPPLPDTNIQDDGQVPTAEGLVNYLNRNASYLSTIDCKDMDIEASAQGRSAPTVSATMICQKPRNFRLNGRVMGIPQLDFGSNPNEFWFWVKEGPPYLFHCSYADFEKGGVQLPFPFQPEWVVQALGMATYGDPANYRVELKPKTIELIEDAVMPSGEKVRKTTVFNRVNVAPPYPQVQEYVMQNARGDVICSAKIKEVRVAYIPDTQEPVIYPRVVELNWPPEQIKMELTLNKVQINPSLPPQQTAKLFTRPVRRDVPLYDLARRPQPSGVPASRAGQVQATAGYDRR</sequence>
<feature type="region of interest" description="Disordered" evidence="1">
    <location>
        <begin position="294"/>
        <end position="319"/>
    </location>
</feature>
<protein>
    <submittedName>
        <fullName evidence="3">Uncharacterized protein</fullName>
    </submittedName>
</protein>
<dbReference type="Proteomes" id="UP000464378">
    <property type="component" value="Chromosome"/>
</dbReference>
<dbReference type="InParanoid" id="A0A6C2YNM2"/>
<dbReference type="PROSITE" id="PS51257">
    <property type="entry name" value="PROKAR_LIPOPROTEIN"/>
    <property type="match status" value="1"/>
</dbReference>
<dbReference type="EMBL" id="LR586016">
    <property type="protein sequence ID" value="VIP02723.1"/>
    <property type="molecule type" value="Genomic_DNA"/>
</dbReference>
<dbReference type="RefSeq" id="WP_162657868.1">
    <property type="nucleotide sequence ID" value="NZ_LR593887.1"/>
</dbReference>
<evidence type="ECO:0000256" key="2">
    <source>
        <dbReference type="SAM" id="SignalP"/>
    </source>
</evidence>
<accession>A0A6C2YNM2</accession>
<evidence type="ECO:0000313" key="4">
    <source>
        <dbReference type="Proteomes" id="UP000464378"/>
    </source>
</evidence>
<feature type="chain" id="PRO_5036172778" evidence="2">
    <location>
        <begin position="23"/>
        <end position="319"/>
    </location>
</feature>
<dbReference type="KEGG" id="tim:GMBLW1_12370"/>
<dbReference type="AlphaFoldDB" id="A0A6C2YNM2"/>
<keyword evidence="2" id="KW-0732">Signal</keyword>
<feature type="signal peptide" evidence="2">
    <location>
        <begin position="1"/>
        <end position="22"/>
    </location>
</feature>
<evidence type="ECO:0000256" key="1">
    <source>
        <dbReference type="SAM" id="MobiDB-lite"/>
    </source>
</evidence>
<reference evidence="3" key="1">
    <citation type="submission" date="2019-04" db="EMBL/GenBank/DDBJ databases">
        <authorList>
            <consortium name="Science for Life Laboratories"/>
        </authorList>
    </citation>
    <scope>NUCLEOTIDE SEQUENCE</scope>
    <source>
        <strain evidence="3">MBLW1</strain>
    </source>
</reference>
<proteinExistence type="predicted"/>